<evidence type="ECO:0000313" key="3">
    <source>
        <dbReference type="Proteomes" id="UP001500359"/>
    </source>
</evidence>
<organism evidence="2 3">
    <name type="scientific">Aliiglaciecola litoralis</name>
    <dbReference type="NCBI Taxonomy" id="582857"/>
    <lineage>
        <taxon>Bacteria</taxon>
        <taxon>Pseudomonadati</taxon>
        <taxon>Pseudomonadota</taxon>
        <taxon>Gammaproteobacteria</taxon>
        <taxon>Alteromonadales</taxon>
        <taxon>Alteromonadaceae</taxon>
        <taxon>Aliiglaciecola</taxon>
    </lineage>
</organism>
<reference evidence="3" key="1">
    <citation type="journal article" date="2019" name="Int. J. Syst. Evol. Microbiol.">
        <title>The Global Catalogue of Microorganisms (GCM) 10K type strain sequencing project: providing services to taxonomists for standard genome sequencing and annotation.</title>
        <authorList>
            <consortium name="The Broad Institute Genomics Platform"/>
            <consortium name="The Broad Institute Genome Sequencing Center for Infectious Disease"/>
            <person name="Wu L."/>
            <person name="Ma J."/>
        </authorList>
    </citation>
    <scope>NUCLEOTIDE SEQUENCE [LARGE SCALE GENOMIC DNA]</scope>
    <source>
        <strain evidence="3">JCM 15896</strain>
    </source>
</reference>
<evidence type="ECO:0000313" key="2">
    <source>
        <dbReference type="EMBL" id="GAA0853881.1"/>
    </source>
</evidence>
<sequence length="252" mass="27908">MKRAITSLLIATAVVAAPAQADTLLGLYVGAQAWNMDAKGGFSNDASLTEFDFDTETKGSFYAALEHPIPFIPNVKIRQTALDTMGDVVLNSSFRFNGEIFNVNTPLTTEVDMSNTDFILYYELFDNDLVSFDFGINAKYIDGEIFVQETGDTNNFAREEFSGVVPMAYSRVYFGLPFTGLGVYAEGSYLAIDDHTLSDYEIALAYEFVDNLAVDMTLQIGYRATSLELEDLDNIYSDLEFSGVFAGLELHF</sequence>
<gene>
    <name evidence="2" type="ORF">GCM10009114_07880</name>
</gene>
<name>A0ABP3WNF1_9ALTE</name>
<protein>
    <submittedName>
        <fullName evidence="2">TIGR04219 family outer membrane beta-barrel protein</fullName>
    </submittedName>
</protein>
<accession>A0ABP3WNF1</accession>
<dbReference type="RefSeq" id="WP_343856749.1">
    <property type="nucleotide sequence ID" value="NZ_BAAAFD010000002.1"/>
</dbReference>
<dbReference type="NCBIfam" id="TIGR04219">
    <property type="entry name" value="OMP_w_GlyGly"/>
    <property type="match status" value="1"/>
</dbReference>
<feature type="signal peptide" evidence="1">
    <location>
        <begin position="1"/>
        <end position="21"/>
    </location>
</feature>
<evidence type="ECO:0000256" key="1">
    <source>
        <dbReference type="SAM" id="SignalP"/>
    </source>
</evidence>
<feature type="chain" id="PRO_5046264670" evidence="1">
    <location>
        <begin position="22"/>
        <end position="252"/>
    </location>
</feature>
<dbReference type="Proteomes" id="UP001500359">
    <property type="component" value="Unassembled WGS sequence"/>
</dbReference>
<keyword evidence="3" id="KW-1185">Reference proteome</keyword>
<proteinExistence type="predicted"/>
<keyword evidence="1" id="KW-0732">Signal</keyword>
<dbReference type="EMBL" id="BAAAFD010000002">
    <property type="protein sequence ID" value="GAA0853881.1"/>
    <property type="molecule type" value="Genomic_DNA"/>
</dbReference>
<comment type="caution">
    <text evidence="2">The sequence shown here is derived from an EMBL/GenBank/DDBJ whole genome shotgun (WGS) entry which is preliminary data.</text>
</comment>
<dbReference type="InterPro" id="IPR026387">
    <property type="entry name" value="OMP_w_GlyGly"/>
</dbReference>